<gene>
    <name evidence="3" type="ORF">CDEST_14740</name>
</gene>
<accession>A0AAX4J2H9</accession>
<evidence type="ECO:0000313" key="3">
    <source>
        <dbReference type="EMBL" id="WQF89726.1"/>
    </source>
</evidence>
<dbReference type="EMBL" id="CP137314">
    <property type="protein sequence ID" value="WQF89726.1"/>
    <property type="molecule type" value="Genomic_DNA"/>
</dbReference>
<protein>
    <submittedName>
        <fullName evidence="3">Zinc finger, CCCH-type</fullName>
    </submittedName>
</protein>
<dbReference type="InterPro" id="IPR000571">
    <property type="entry name" value="Znf_CCCH"/>
</dbReference>
<dbReference type="AlphaFoldDB" id="A0AAX4J2H9"/>
<dbReference type="Proteomes" id="UP001322277">
    <property type="component" value="Chromosome 10"/>
</dbReference>
<keyword evidence="4" id="KW-1185">Reference proteome</keyword>
<dbReference type="RefSeq" id="XP_062786947.1">
    <property type="nucleotide sequence ID" value="XM_062930896.1"/>
</dbReference>
<name>A0AAX4J2H9_9PEZI</name>
<feature type="zinc finger region" description="C3H1-type" evidence="1">
    <location>
        <begin position="27"/>
        <end position="57"/>
    </location>
</feature>
<dbReference type="KEGG" id="cdet:87951240"/>
<keyword evidence="1" id="KW-0863">Zinc-finger</keyword>
<dbReference type="PROSITE" id="PS50103">
    <property type="entry name" value="ZF_C3H1"/>
    <property type="match status" value="1"/>
</dbReference>
<reference evidence="4" key="1">
    <citation type="journal article" date="2023" name="bioRxiv">
        <title>Complete genome of the Medicago anthracnose fungus, Colletotrichum destructivum, reveals a mini-chromosome-like region within a core chromosome.</title>
        <authorList>
            <person name="Lapalu N."/>
            <person name="Simon A."/>
            <person name="Lu A."/>
            <person name="Plaumann P.-L."/>
            <person name="Amselem J."/>
            <person name="Pigne S."/>
            <person name="Auger A."/>
            <person name="Koch C."/>
            <person name="Dallery J.-F."/>
            <person name="O'Connell R.J."/>
        </authorList>
    </citation>
    <scope>NUCLEOTIDE SEQUENCE [LARGE SCALE GENOMIC DNA]</scope>
    <source>
        <strain evidence="4">CBS 520.97</strain>
    </source>
</reference>
<dbReference type="GO" id="GO:0008270">
    <property type="term" value="F:zinc ion binding"/>
    <property type="evidence" value="ECO:0007669"/>
    <property type="project" value="UniProtKB-KW"/>
</dbReference>
<keyword evidence="1" id="KW-0479">Metal-binding</keyword>
<sequence length="314" mass="34964">MNTMNSVEFACPYQARTSIRFQLHPRKEKRSTCRHFKEGRCIFRWNPNQCRFPHRPQHAPRSEDTDPLYLGYYLNEAGHGGRNIFYCHSAVLSPGFMVEPRRVAAGCHPQRMEGYYGHPSVPQDVIPECYSLPTSAAGQYNYTQGSQIYQGQGHKPYELSSAPADSSSIALLRRYSSLCVPHAGDAKTTPPHNLLVNPEKCKRERSKACWYGRDCKKPGCYYRHDTVNEGGDDRFPGSASADSEHNMKGAGVQVSPIGRQIPTKIDVSTVAGDGHPEKKPSGDHWHSISKRAPPLVVNGTNYSRCAENITATAA</sequence>
<proteinExistence type="predicted"/>
<dbReference type="GeneID" id="87951240"/>
<evidence type="ECO:0000313" key="4">
    <source>
        <dbReference type="Proteomes" id="UP001322277"/>
    </source>
</evidence>
<keyword evidence="1" id="KW-0862">Zinc</keyword>
<evidence type="ECO:0000259" key="2">
    <source>
        <dbReference type="PROSITE" id="PS50103"/>
    </source>
</evidence>
<organism evidence="3 4">
    <name type="scientific">Colletotrichum destructivum</name>
    <dbReference type="NCBI Taxonomy" id="34406"/>
    <lineage>
        <taxon>Eukaryota</taxon>
        <taxon>Fungi</taxon>
        <taxon>Dikarya</taxon>
        <taxon>Ascomycota</taxon>
        <taxon>Pezizomycotina</taxon>
        <taxon>Sordariomycetes</taxon>
        <taxon>Hypocreomycetidae</taxon>
        <taxon>Glomerellales</taxon>
        <taxon>Glomerellaceae</taxon>
        <taxon>Colletotrichum</taxon>
        <taxon>Colletotrichum destructivum species complex</taxon>
    </lineage>
</organism>
<feature type="domain" description="C3H1-type" evidence="2">
    <location>
        <begin position="27"/>
        <end position="57"/>
    </location>
</feature>
<evidence type="ECO:0000256" key="1">
    <source>
        <dbReference type="PROSITE-ProRule" id="PRU00723"/>
    </source>
</evidence>